<name>F5XFM7_MICPN</name>
<dbReference type="InterPro" id="IPR036388">
    <property type="entry name" value="WH-like_DNA-bd_sf"/>
</dbReference>
<evidence type="ECO:0000256" key="2">
    <source>
        <dbReference type="ARBA" id="ARBA00023015"/>
    </source>
</evidence>
<evidence type="ECO:0000259" key="5">
    <source>
        <dbReference type="PROSITE" id="PS50931"/>
    </source>
</evidence>
<reference evidence="6 7" key="1">
    <citation type="submission" date="2011-05" db="EMBL/GenBank/DDBJ databases">
        <title>Whole genome sequence of Microlunatus phosphovorus NM-1.</title>
        <authorList>
            <person name="Hosoyama A."/>
            <person name="Sasaki K."/>
            <person name="Harada T."/>
            <person name="Igarashi R."/>
            <person name="Kawakoshi A."/>
            <person name="Sasagawa M."/>
            <person name="Fukada J."/>
            <person name="Nakamura S."/>
            <person name="Katano Y."/>
            <person name="Hanada S."/>
            <person name="Kamagata Y."/>
            <person name="Nakamura N."/>
            <person name="Yamazaki S."/>
            <person name="Fujita N."/>
        </authorList>
    </citation>
    <scope>NUCLEOTIDE SEQUENCE [LARGE SCALE GENOMIC DNA]</scope>
    <source>
        <strain evidence="7">ATCC 700054 / DSM 10555 / JCM 9379 / NBRC 101784 / NCIMB 13414 / VKM Ac-1990 / NM-1</strain>
    </source>
</reference>
<evidence type="ECO:0000256" key="1">
    <source>
        <dbReference type="ARBA" id="ARBA00009437"/>
    </source>
</evidence>
<dbReference type="eggNOG" id="COG0583">
    <property type="taxonomic scope" value="Bacteria"/>
</dbReference>
<dbReference type="PROSITE" id="PS50931">
    <property type="entry name" value="HTH_LYSR"/>
    <property type="match status" value="1"/>
</dbReference>
<dbReference type="PANTHER" id="PTHR30346">
    <property type="entry name" value="TRANSCRIPTIONAL DUAL REGULATOR HCAR-RELATED"/>
    <property type="match status" value="1"/>
</dbReference>
<dbReference type="KEGG" id="mph:MLP_24200"/>
<keyword evidence="7" id="KW-1185">Reference proteome</keyword>
<feature type="domain" description="HTH lysR-type" evidence="5">
    <location>
        <begin position="2"/>
        <end position="59"/>
    </location>
</feature>
<keyword evidence="4" id="KW-0804">Transcription</keyword>
<dbReference type="SUPFAM" id="SSF46785">
    <property type="entry name" value="Winged helix' DNA-binding domain"/>
    <property type="match status" value="1"/>
</dbReference>
<evidence type="ECO:0000313" key="7">
    <source>
        <dbReference type="Proteomes" id="UP000007947"/>
    </source>
</evidence>
<gene>
    <name evidence="6" type="ordered locus">MLP_24200</name>
</gene>
<dbReference type="Proteomes" id="UP000007947">
    <property type="component" value="Chromosome"/>
</dbReference>
<dbReference type="InterPro" id="IPR000847">
    <property type="entry name" value="LysR_HTH_N"/>
</dbReference>
<dbReference type="RefSeq" id="WP_013863304.1">
    <property type="nucleotide sequence ID" value="NC_015635.1"/>
</dbReference>
<dbReference type="Gene3D" id="3.40.190.10">
    <property type="entry name" value="Periplasmic binding protein-like II"/>
    <property type="match status" value="2"/>
</dbReference>
<dbReference type="SUPFAM" id="SSF53850">
    <property type="entry name" value="Periplasmic binding protein-like II"/>
    <property type="match status" value="1"/>
</dbReference>
<dbReference type="EMBL" id="AP012204">
    <property type="protein sequence ID" value="BAK35434.1"/>
    <property type="molecule type" value="Genomic_DNA"/>
</dbReference>
<evidence type="ECO:0000256" key="3">
    <source>
        <dbReference type="ARBA" id="ARBA00023125"/>
    </source>
</evidence>
<organism evidence="6 7">
    <name type="scientific">Microlunatus phosphovorus (strain ATCC 700054 / DSM 10555 / JCM 9379 / NBRC 101784 / NCIMB 13414 / VKM Ac-1990 / NM-1)</name>
    <dbReference type="NCBI Taxonomy" id="1032480"/>
    <lineage>
        <taxon>Bacteria</taxon>
        <taxon>Bacillati</taxon>
        <taxon>Actinomycetota</taxon>
        <taxon>Actinomycetes</taxon>
        <taxon>Propionibacteriales</taxon>
        <taxon>Propionibacteriaceae</taxon>
        <taxon>Microlunatus</taxon>
    </lineage>
</organism>
<evidence type="ECO:0000313" key="6">
    <source>
        <dbReference type="EMBL" id="BAK35434.1"/>
    </source>
</evidence>
<dbReference type="AlphaFoldDB" id="F5XFM7"/>
<dbReference type="Pfam" id="PF03466">
    <property type="entry name" value="LysR_substrate"/>
    <property type="match status" value="1"/>
</dbReference>
<protein>
    <submittedName>
        <fullName evidence="6">Putative LysR family transcriptional regulator</fullName>
    </submittedName>
</protein>
<dbReference type="STRING" id="1032480.MLP_24200"/>
<dbReference type="GO" id="GO:0003677">
    <property type="term" value="F:DNA binding"/>
    <property type="evidence" value="ECO:0007669"/>
    <property type="project" value="UniProtKB-KW"/>
</dbReference>
<evidence type="ECO:0000256" key="4">
    <source>
        <dbReference type="ARBA" id="ARBA00023163"/>
    </source>
</evidence>
<dbReference type="InterPro" id="IPR036390">
    <property type="entry name" value="WH_DNA-bd_sf"/>
</dbReference>
<keyword evidence="2" id="KW-0805">Transcription regulation</keyword>
<dbReference type="Gene3D" id="1.10.10.10">
    <property type="entry name" value="Winged helix-like DNA-binding domain superfamily/Winged helix DNA-binding domain"/>
    <property type="match status" value="1"/>
</dbReference>
<dbReference type="GO" id="GO:0003700">
    <property type="term" value="F:DNA-binding transcription factor activity"/>
    <property type="evidence" value="ECO:0007669"/>
    <property type="project" value="InterPro"/>
</dbReference>
<dbReference type="HOGENOM" id="CLU_039613_6_0_11"/>
<sequence>MLNPLHLRTLSVVLRAGSFAAAGRQLGYSGSAVSQQMAALETESGLTLFERSAHGIRPTPAAALLSERATDTLGALASLEDAVREIATGTRGRLGLGCFPTASEVLVPDALARFARTFRHVEVRFDDGEPDVLVPRLIEGGLDLVVAYRYDLVPRLWPAGLRRVPLVAEPVKLLVPESYDRSAAAELRLVDFADASWITTREGTAGALALERVCATAGIAPQIRFRSNDYDVVRSFVRAGFGVAAVPRLGFIGRSGLHALEISDLTLRRRVEVLTPADRRNPAVDGMIAALQSAVAALPISDYP</sequence>
<keyword evidence="3" id="KW-0238">DNA-binding</keyword>
<dbReference type="GO" id="GO:0032993">
    <property type="term" value="C:protein-DNA complex"/>
    <property type="evidence" value="ECO:0007669"/>
    <property type="project" value="TreeGrafter"/>
</dbReference>
<accession>F5XFM7</accession>
<proteinExistence type="inferred from homology"/>
<dbReference type="PANTHER" id="PTHR30346:SF29">
    <property type="entry name" value="LYSR SUBSTRATE-BINDING"/>
    <property type="match status" value="1"/>
</dbReference>
<dbReference type="Pfam" id="PF00126">
    <property type="entry name" value="HTH_1"/>
    <property type="match status" value="1"/>
</dbReference>
<comment type="similarity">
    <text evidence="1">Belongs to the LysR transcriptional regulatory family.</text>
</comment>
<dbReference type="InterPro" id="IPR005119">
    <property type="entry name" value="LysR_subst-bd"/>
</dbReference>